<dbReference type="PRINTS" id="PR00984">
    <property type="entry name" value="TRNASYNTHILE"/>
</dbReference>
<dbReference type="PANTHER" id="PTHR42780:SF1">
    <property type="entry name" value="ISOLEUCINE--TRNA LIGASE, CYTOPLASMIC"/>
    <property type="match status" value="1"/>
</dbReference>
<dbReference type="InterPro" id="IPR023586">
    <property type="entry name" value="Ile-tRNA-ligase_type2"/>
</dbReference>
<dbReference type="GO" id="GO:0005737">
    <property type="term" value="C:cytoplasm"/>
    <property type="evidence" value="ECO:0007669"/>
    <property type="project" value="UniProtKB-SubCell"/>
</dbReference>
<dbReference type="Proteomes" id="UP000033867">
    <property type="component" value="Unassembled WGS sequence"/>
</dbReference>
<dbReference type="CDD" id="cd00818">
    <property type="entry name" value="IleRS_core"/>
    <property type="match status" value="1"/>
</dbReference>
<evidence type="ECO:0000256" key="1">
    <source>
        <dbReference type="ARBA" id="ARBA00001947"/>
    </source>
</evidence>
<dbReference type="PATRIC" id="fig|1619052.3.peg.137"/>
<evidence type="ECO:0000256" key="12">
    <source>
        <dbReference type="ARBA" id="ARBA00023146"/>
    </source>
</evidence>
<dbReference type="InterPro" id="IPR033709">
    <property type="entry name" value="Anticodon_Ile_ABEc"/>
</dbReference>
<dbReference type="GO" id="GO:0005524">
    <property type="term" value="F:ATP binding"/>
    <property type="evidence" value="ECO:0007669"/>
    <property type="project" value="UniProtKB-UniRule"/>
</dbReference>
<dbReference type="NCBIfam" id="TIGR00392">
    <property type="entry name" value="ileS"/>
    <property type="match status" value="1"/>
</dbReference>
<dbReference type="HAMAP" id="MF_02003">
    <property type="entry name" value="Ile_tRNA_synth_type2"/>
    <property type="match status" value="1"/>
</dbReference>
<evidence type="ECO:0000313" key="19">
    <source>
        <dbReference type="Proteomes" id="UP000033867"/>
    </source>
</evidence>
<keyword evidence="9 15" id="KW-0862">Zinc</keyword>
<gene>
    <name evidence="15" type="primary">ileS</name>
    <name evidence="18" type="ORF">UV42_C0005G0020</name>
</gene>
<keyword evidence="6 15" id="KW-0436">Ligase</keyword>
<evidence type="ECO:0000256" key="14">
    <source>
        <dbReference type="ARBA" id="ARBA00048359"/>
    </source>
</evidence>
<dbReference type="Gene3D" id="1.10.730.10">
    <property type="entry name" value="Isoleucyl-tRNA Synthetase, Domain 1"/>
    <property type="match status" value="1"/>
</dbReference>
<comment type="similarity">
    <text evidence="3 15">Belongs to the class-I aminoacyl-tRNA synthetase family. IleS type 2 subfamily.</text>
</comment>
<dbReference type="InterPro" id="IPR002300">
    <property type="entry name" value="aa-tRNA-synth_Ia"/>
</dbReference>
<evidence type="ECO:0000256" key="6">
    <source>
        <dbReference type="ARBA" id="ARBA00022598"/>
    </source>
</evidence>
<evidence type="ECO:0000256" key="7">
    <source>
        <dbReference type="ARBA" id="ARBA00022723"/>
    </source>
</evidence>
<evidence type="ECO:0000256" key="11">
    <source>
        <dbReference type="ARBA" id="ARBA00022917"/>
    </source>
</evidence>
<feature type="binding site" evidence="15">
    <location>
        <position position="599"/>
    </location>
    <ligand>
        <name>ATP</name>
        <dbReference type="ChEBI" id="CHEBI:30616"/>
    </ligand>
</feature>
<comment type="subcellular location">
    <subcellularLocation>
        <location evidence="2 15">Cytoplasm</location>
    </subcellularLocation>
</comment>
<evidence type="ECO:0000256" key="13">
    <source>
        <dbReference type="ARBA" id="ARBA00025217"/>
    </source>
</evidence>
<feature type="domain" description="Aminoacyl-tRNA synthetase class Ia" evidence="16">
    <location>
        <begin position="12"/>
        <end position="635"/>
    </location>
</feature>
<comment type="subunit">
    <text evidence="4 15">Monomer.</text>
</comment>
<evidence type="ECO:0000259" key="16">
    <source>
        <dbReference type="Pfam" id="PF00133"/>
    </source>
</evidence>
<evidence type="ECO:0000313" key="18">
    <source>
        <dbReference type="EMBL" id="KKS72703.1"/>
    </source>
</evidence>
<dbReference type="Pfam" id="PF19302">
    <property type="entry name" value="DUF5915"/>
    <property type="match status" value="1"/>
</dbReference>
<comment type="caution">
    <text evidence="18">The sequence shown here is derived from an EMBL/GenBank/DDBJ whole genome shotgun (WGS) entry which is preliminary data.</text>
</comment>
<dbReference type="InterPro" id="IPR002301">
    <property type="entry name" value="Ile-tRNA-ligase"/>
</dbReference>
<protein>
    <recommendedName>
        <fullName evidence="15">Isoleucine--tRNA ligase</fullName>
        <ecNumber evidence="15">6.1.1.5</ecNumber>
    </recommendedName>
    <alternativeName>
        <fullName evidence="15">Isoleucyl-tRNA synthetase</fullName>
        <shortName evidence="15">IleRS</shortName>
    </alternativeName>
</protein>
<dbReference type="EC" id="6.1.1.5" evidence="15"/>
<feature type="domain" description="Methionyl/Valyl/Leucyl/Isoleucyl-tRNA synthetase anticodon-binding" evidence="17">
    <location>
        <begin position="680"/>
        <end position="831"/>
    </location>
</feature>
<dbReference type="GO" id="GO:0008270">
    <property type="term" value="F:zinc ion binding"/>
    <property type="evidence" value="ECO:0007669"/>
    <property type="project" value="UniProtKB-UniRule"/>
</dbReference>
<dbReference type="PANTHER" id="PTHR42780">
    <property type="entry name" value="SOLEUCYL-TRNA SYNTHETASE"/>
    <property type="match status" value="1"/>
</dbReference>
<feature type="short sequence motif" description="'KMSKS' region" evidence="15">
    <location>
        <begin position="596"/>
        <end position="600"/>
    </location>
</feature>
<proteinExistence type="inferred from homology"/>
<dbReference type="AlphaFoldDB" id="A0A0G1EDV9"/>
<evidence type="ECO:0000256" key="5">
    <source>
        <dbReference type="ARBA" id="ARBA00022490"/>
    </source>
</evidence>
<evidence type="ECO:0000259" key="17">
    <source>
        <dbReference type="Pfam" id="PF08264"/>
    </source>
</evidence>
<feature type="short sequence motif" description="'HIGH' region" evidence="15">
    <location>
        <begin position="42"/>
        <end position="52"/>
    </location>
</feature>
<dbReference type="SUPFAM" id="SSF50677">
    <property type="entry name" value="ValRS/IleRS/LeuRS editing domain"/>
    <property type="match status" value="1"/>
</dbReference>
<evidence type="ECO:0000256" key="15">
    <source>
        <dbReference type="HAMAP-Rule" id="MF_02003"/>
    </source>
</evidence>
<dbReference type="GO" id="GO:0006428">
    <property type="term" value="P:isoleucyl-tRNA aminoacylation"/>
    <property type="evidence" value="ECO:0007669"/>
    <property type="project" value="UniProtKB-UniRule"/>
</dbReference>
<dbReference type="GO" id="GO:0000049">
    <property type="term" value="F:tRNA binding"/>
    <property type="evidence" value="ECO:0007669"/>
    <property type="project" value="InterPro"/>
</dbReference>
<dbReference type="GO" id="GO:0002161">
    <property type="term" value="F:aminoacyl-tRNA deacylase activity"/>
    <property type="evidence" value="ECO:0007669"/>
    <property type="project" value="InterPro"/>
</dbReference>
<comment type="function">
    <text evidence="13 15">Catalyzes the attachment of isoleucine to tRNA(Ile). As IleRS can inadvertently accommodate and process structurally similar amino acids such as valine, to avoid such errors it has two additional distinct tRNA(Ile)-dependent editing activities. One activity is designated as 'pretransfer' editing and involves the hydrolysis of activated Val-AMP. The other activity is designated 'posttransfer' editing and involves deacylation of mischarged Val-tRNA(Ile).</text>
</comment>
<comment type="cofactor">
    <cofactor evidence="1 15">
        <name>Zn(2+)</name>
        <dbReference type="ChEBI" id="CHEBI:29105"/>
    </cofactor>
</comment>
<dbReference type="SUPFAM" id="SSF47323">
    <property type="entry name" value="Anticodon-binding domain of a subclass of class I aminoacyl-tRNA synthetases"/>
    <property type="match status" value="1"/>
</dbReference>
<dbReference type="InterPro" id="IPR001412">
    <property type="entry name" value="aa-tRNA-synth_I_CS"/>
</dbReference>
<dbReference type="InterPro" id="IPR013155">
    <property type="entry name" value="M/V/L/I-tRNA-synth_anticd-bd"/>
</dbReference>
<evidence type="ECO:0000256" key="8">
    <source>
        <dbReference type="ARBA" id="ARBA00022741"/>
    </source>
</evidence>
<keyword evidence="7 15" id="KW-0479">Metal-binding</keyword>
<keyword evidence="11 15" id="KW-0648">Protein biosynthesis</keyword>
<dbReference type="PROSITE" id="PS00178">
    <property type="entry name" value="AA_TRNA_LIGASE_I"/>
    <property type="match status" value="1"/>
</dbReference>
<evidence type="ECO:0000256" key="10">
    <source>
        <dbReference type="ARBA" id="ARBA00022840"/>
    </source>
</evidence>
<dbReference type="CDD" id="cd07961">
    <property type="entry name" value="Anticodon_Ia_Ile_ABEc"/>
    <property type="match status" value="1"/>
</dbReference>
<dbReference type="Pfam" id="PF08264">
    <property type="entry name" value="Anticodon_1"/>
    <property type="match status" value="1"/>
</dbReference>
<dbReference type="Gene3D" id="3.40.50.620">
    <property type="entry name" value="HUPs"/>
    <property type="match status" value="2"/>
</dbReference>
<dbReference type="GO" id="GO:0004822">
    <property type="term" value="F:isoleucine-tRNA ligase activity"/>
    <property type="evidence" value="ECO:0007669"/>
    <property type="project" value="UniProtKB-UniRule"/>
</dbReference>
<keyword evidence="8 15" id="KW-0547">Nucleotide-binding</keyword>
<evidence type="ECO:0000256" key="3">
    <source>
        <dbReference type="ARBA" id="ARBA00007078"/>
    </source>
</evidence>
<dbReference type="InterPro" id="IPR014729">
    <property type="entry name" value="Rossmann-like_a/b/a_fold"/>
</dbReference>
<comment type="domain">
    <text evidence="15">IleRS has two distinct active sites: one for aminoacylation and one for editing. The misactivated valine is translocated from the active site to the editing site, which sterically excludes the correctly activated isoleucine. The single editing site contains two valyl binding pockets, one specific for each substrate (Val-AMP or Val-tRNA(Ile)).</text>
</comment>
<accession>A0A0G1EDV9</accession>
<dbReference type="InterPro" id="IPR009008">
    <property type="entry name" value="Val/Leu/Ile-tRNA-synth_edit"/>
</dbReference>
<dbReference type="InterPro" id="IPR009080">
    <property type="entry name" value="tRNAsynth_Ia_anticodon-bd"/>
</dbReference>
<dbReference type="EMBL" id="LCEK01000005">
    <property type="protein sequence ID" value="KKS72703.1"/>
    <property type="molecule type" value="Genomic_DNA"/>
</dbReference>
<evidence type="ECO:0000256" key="9">
    <source>
        <dbReference type="ARBA" id="ARBA00022833"/>
    </source>
</evidence>
<comment type="catalytic activity">
    <reaction evidence="14 15">
        <text>tRNA(Ile) + L-isoleucine + ATP = L-isoleucyl-tRNA(Ile) + AMP + diphosphate</text>
        <dbReference type="Rhea" id="RHEA:11060"/>
        <dbReference type="Rhea" id="RHEA-COMP:9666"/>
        <dbReference type="Rhea" id="RHEA-COMP:9695"/>
        <dbReference type="ChEBI" id="CHEBI:30616"/>
        <dbReference type="ChEBI" id="CHEBI:33019"/>
        <dbReference type="ChEBI" id="CHEBI:58045"/>
        <dbReference type="ChEBI" id="CHEBI:78442"/>
        <dbReference type="ChEBI" id="CHEBI:78528"/>
        <dbReference type="ChEBI" id="CHEBI:456215"/>
        <dbReference type="EC" id="6.1.1.5"/>
    </reaction>
</comment>
<reference evidence="18 19" key="1">
    <citation type="journal article" date="2015" name="Nature">
        <title>rRNA introns, odd ribosomes, and small enigmatic genomes across a large radiation of phyla.</title>
        <authorList>
            <person name="Brown C.T."/>
            <person name="Hug L.A."/>
            <person name="Thomas B.C."/>
            <person name="Sharon I."/>
            <person name="Castelle C.J."/>
            <person name="Singh A."/>
            <person name="Wilkins M.J."/>
            <person name="Williams K.H."/>
            <person name="Banfield J.F."/>
        </authorList>
    </citation>
    <scope>NUCLEOTIDE SEQUENCE [LARGE SCALE GENOMIC DNA]</scope>
</reference>
<keyword evidence="5 15" id="KW-0963">Cytoplasm</keyword>
<evidence type="ECO:0000256" key="2">
    <source>
        <dbReference type="ARBA" id="ARBA00004496"/>
    </source>
</evidence>
<keyword evidence="10 15" id="KW-0067">ATP-binding</keyword>
<sequence length="967" mass="111035">MPYDASQHEQDILAFWKENDTFQKSIDQRPEDKPYVFFDGPPFATGLPHYGHIVASVMKDVVPRYQTMKGHRVNRVWGWDCHGLPIENIVEKELGTKSKKDIEDMGVEKFNELCRSKVLGYVSEWEKTIHRLGRWVDMKHAYRTMDKEYMESVWWVFKELWDGGYIYKGYKPMHICPRCETTLSQQEVSEGYKDIKDISVTAQFRVQDTELKKRLVGDGDAYLLAWTTTPWTLPGNVLIAVGEDLEYTIVKLGDAHFIVAKDLVMTNFEGKEFEVMSQVHGKDLAGLYYEPLFPYYADSENSFRVVTADFVTTEDGTGLVHLAPAFGTDDYEVFRKEHVPFIQHVGMDGVFKKEVTDFAGLHVKPVEDHMATDIEIVKWLAHNGKLFAKKKYEHSYPHCWRCDTPLLNYATDSWFVDVTKVKKTALKLAEDINWSPAHMKEGRFGKWLEGARDWSISRQRFWASVIPVWQSEDGDQICIGSVEELETLSGQKVDDLHKHVVDKITFEKDGKTYTRVPDVLDTWFDSGSMPYAQVHYPFEQKEAFEQGFPAEFIAEGQDQTRAWFYYLHIIASAIKGKPAFKNVIVNGIVLAEDGKKMSKKLQNYPDPNKILEQYGADALRYYLVTSPVMQAENLSFAESGVREVYNKVVNTLWNVVEFYNMFADQHSTFDIQHSSDHVLDRWILARLGELKRDVTNGMEAYNLPEASRPIMDFVLDLSQWYLRRSRDRFKSDDEAEKNSAVETLGYVLLELSKVMAPFTPFIAEKIYQTVNSDQRLENSESVHLAEWPVVEEDFLFDNIGLLETMNMLRESSSVANGLRKENKISTRQVLSELIFTGDFSCESGMIPSFESLFAEEINVKHVVFKKLQGESTIREIKGMADEKWKVSETNRVVVALNTELTDALKNEGLLREVVRAVNQMRKDQGLTRVTEFKDELMSSVLADDVVEGSGEKVELSGSVVELGLKKV</sequence>
<dbReference type="Pfam" id="PF00133">
    <property type="entry name" value="tRNA-synt_1"/>
    <property type="match status" value="1"/>
</dbReference>
<dbReference type="SUPFAM" id="SSF52374">
    <property type="entry name" value="Nucleotidylyl transferase"/>
    <property type="match status" value="1"/>
</dbReference>
<keyword evidence="12 15" id="KW-0030">Aminoacyl-tRNA synthetase</keyword>
<organism evidence="18 19">
    <name type="scientific">Candidatus Magasanikbacteria bacterium GW2011_GWE2_42_7</name>
    <dbReference type="NCBI Taxonomy" id="1619052"/>
    <lineage>
        <taxon>Bacteria</taxon>
        <taxon>Candidatus Magasanikiibacteriota</taxon>
    </lineage>
</organism>
<name>A0A0G1EDV9_9BACT</name>
<evidence type="ECO:0000256" key="4">
    <source>
        <dbReference type="ARBA" id="ARBA00011245"/>
    </source>
</evidence>
<dbReference type="FunFam" id="3.40.50.620:FF:000063">
    <property type="entry name" value="Isoleucine--tRNA ligase"/>
    <property type="match status" value="1"/>
</dbReference>
<dbReference type="FunFam" id="3.40.50.620:FF:000075">
    <property type="entry name" value="Isoleucine--tRNA ligase"/>
    <property type="match status" value="1"/>
</dbReference>